<protein>
    <submittedName>
        <fullName evidence="12">CRISPR-associated helicase/endonuclease Cas3</fullName>
    </submittedName>
</protein>
<dbReference type="Gene3D" id="1.10.3210.30">
    <property type="match status" value="1"/>
</dbReference>
<evidence type="ECO:0000256" key="4">
    <source>
        <dbReference type="ARBA" id="ARBA00022723"/>
    </source>
</evidence>
<keyword evidence="5" id="KW-0547">Nucleotide-binding</keyword>
<dbReference type="Gene3D" id="3.40.50.300">
    <property type="entry name" value="P-loop containing nucleotide triphosphate hydrolases"/>
    <property type="match status" value="2"/>
</dbReference>
<dbReference type="NCBIfam" id="TIGR01596">
    <property type="entry name" value="cas3_HD"/>
    <property type="match status" value="1"/>
</dbReference>
<dbReference type="GO" id="GO:0046872">
    <property type="term" value="F:metal ion binding"/>
    <property type="evidence" value="ECO:0007669"/>
    <property type="project" value="UniProtKB-KW"/>
</dbReference>
<dbReference type="InterPro" id="IPR006483">
    <property type="entry name" value="CRISPR-assoc_Cas3_HD"/>
</dbReference>
<dbReference type="InterPro" id="IPR054712">
    <property type="entry name" value="Cas3-like_dom"/>
</dbReference>
<evidence type="ECO:0000256" key="10">
    <source>
        <dbReference type="ARBA" id="ARBA00038437"/>
    </source>
</evidence>
<keyword evidence="4" id="KW-0479">Metal-binding</keyword>
<evidence type="ECO:0000313" key="12">
    <source>
        <dbReference type="EMBL" id="PKQ67781.1"/>
    </source>
</evidence>
<dbReference type="NCBIfam" id="TIGR00277">
    <property type="entry name" value="HDIG"/>
    <property type="match status" value="1"/>
</dbReference>
<evidence type="ECO:0000256" key="6">
    <source>
        <dbReference type="ARBA" id="ARBA00022801"/>
    </source>
</evidence>
<feature type="domain" description="HD Cas3-type" evidence="11">
    <location>
        <begin position="12"/>
        <end position="192"/>
    </location>
</feature>
<dbReference type="InterPro" id="IPR001650">
    <property type="entry name" value="Helicase_C-like"/>
</dbReference>
<gene>
    <name evidence="12" type="ORF">BZG01_06945</name>
</gene>
<dbReference type="GO" id="GO:0003724">
    <property type="term" value="F:RNA helicase activity"/>
    <property type="evidence" value="ECO:0007669"/>
    <property type="project" value="TreeGrafter"/>
</dbReference>
<dbReference type="SMART" id="SM00490">
    <property type="entry name" value="HELICc"/>
    <property type="match status" value="1"/>
</dbReference>
<dbReference type="InterPro" id="IPR050079">
    <property type="entry name" value="DEAD_box_RNA_helicase"/>
</dbReference>
<dbReference type="InterPro" id="IPR006675">
    <property type="entry name" value="HDIG_dom"/>
</dbReference>
<reference evidence="12 13" key="1">
    <citation type="journal article" date="2017" name="Front. Microbiol.">
        <title>Labilibaculum manganireducens gen. nov., sp. nov. and Labilibaculum filiforme sp. nov., Novel Bacteroidetes Isolated from Subsurface Sediments of the Baltic Sea.</title>
        <authorList>
            <person name="Vandieken V."/>
            <person name="Marshall I.P."/>
            <person name="Niemann H."/>
            <person name="Engelen B."/>
            <person name="Cypionka H."/>
        </authorList>
    </citation>
    <scope>NUCLEOTIDE SEQUENCE [LARGE SCALE GENOMIC DNA]</scope>
    <source>
        <strain evidence="12 13">59.10-2M</strain>
    </source>
</reference>
<evidence type="ECO:0000256" key="1">
    <source>
        <dbReference type="ARBA" id="ARBA00006847"/>
    </source>
</evidence>
<dbReference type="SMART" id="SM00471">
    <property type="entry name" value="HDc"/>
    <property type="match status" value="1"/>
</dbReference>
<dbReference type="SUPFAM" id="SSF109604">
    <property type="entry name" value="HD-domain/PDEase-like"/>
    <property type="match status" value="1"/>
</dbReference>
<dbReference type="GO" id="GO:0004519">
    <property type="term" value="F:endonuclease activity"/>
    <property type="evidence" value="ECO:0007669"/>
    <property type="project" value="UniProtKB-KW"/>
</dbReference>
<dbReference type="PANTHER" id="PTHR47959:SF16">
    <property type="entry name" value="CRISPR-ASSOCIATED NUCLEASE_HELICASE CAS3-RELATED"/>
    <property type="match status" value="1"/>
</dbReference>
<dbReference type="InterPro" id="IPR006474">
    <property type="entry name" value="Helicase_Cas3_CRISPR-ass_core"/>
</dbReference>
<dbReference type="EMBL" id="MVDE01000007">
    <property type="protein sequence ID" value="PKQ67781.1"/>
    <property type="molecule type" value="Genomic_DNA"/>
</dbReference>
<dbReference type="PROSITE" id="PS51643">
    <property type="entry name" value="HD_CAS3"/>
    <property type="match status" value="1"/>
</dbReference>
<evidence type="ECO:0000313" key="13">
    <source>
        <dbReference type="Proteomes" id="UP000233618"/>
    </source>
</evidence>
<evidence type="ECO:0000256" key="3">
    <source>
        <dbReference type="ARBA" id="ARBA00022722"/>
    </source>
</evidence>
<dbReference type="InterPro" id="IPR038257">
    <property type="entry name" value="CRISPR-assoc_Cas3_HD_sf"/>
</dbReference>
<keyword evidence="13" id="KW-1185">Reference proteome</keyword>
<dbReference type="GO" id="GO:0016787">
    <property type="term" value="F:hydrolase activity"/>
    <property type="evidence" value="ECO:0007669"/>
    <property type="project" value="UniProtKB-KW"/>
</dbReference>
<dbReference type="Pfam" id="PF22590">
    <property type="entry name" value="Cas3-like_C_2"/>
    <property type="match status" value="1"/>
</dbReference>
<evidence type="ECO:0000256" key="8">
    <source>
        <dbReference type="ARBA" id="ARBA00022840"/>
    </source>
</evidence>
<sequence>MKQICTLIKAKGLPEQTTLYEHLYLVALVAEKIAPHFNLDPHIARLGAILHDIGKASTVFQTRLTSNKKPDTPFRHEIASCFFISLFNENIHPQLIEMVIAHHKSVVNDARDKGLLDLEEQQSNPFGLHIKEWEKWKDDALTILQSFGVETRDITIKEAEDNYSKVVEYCEDKVKEQGYSEWRGLLMAADHFASALSGKTDEYLGRLFNKPNLDFFKRTSKLYPLSLISADSAKKHTMVVACTGAGKTDYLFRRCKGRVFYTLPFQASINAMYKRVKNDLLKDNPDLDIRLLHSASSIVLNGKSHEEKIIQGHVGASIKVLTPHQIAAIAFGTNGYEAMLMDIKGCDVILDEIHSYTNVTRAIVLKIVEILHHLNCNIHIGTATMPSVLYNKIIGILGKENVLEVKLENNELDKFNRHTTHKISDWNSAQDLISEAISDNKKVLVVCNRVRNAQDQYKILSEKYPDTPILLLHSRFKRGDRDLKERQLIGLDENSNSTHMFNTSDKACIVVSTQVVEVSIDISFDIMITEAAPLDGMIQRFGRVNRKRDDDTIGKYKPVYVIAPPDDKKEALPYDVDVLKRSYNVLPNADVLTEVSLQQKIDAVFPDIDFTEIESHSVFKNTGKWNIDKLTHNRKAILLDLLEIDSVSCICEADEQNYLQENYEERIQMEISTRFWVVKGLRQLNCGSRPFIIPDSAYTAELGFETEKAKAGSYNPEYSFL</sequence>
<organism evidence="12 13">
    <name type="scientific">Labilibaculum manganireducens</name>
    <dbReference type="NCBI Taxonomy" id="1940525"/>
    <lineage>
        <taxon>Bacteria</taxon>
        <taxon>Pseudomonadati</taxon>
        <taxon>Bacteroidota</taxon>
        <taxon>Bacteroidia</taxon>
        <taxon>Marinilabiliales</taxon>
        <taxon>Marinifilaceae</taxon>
        <taxon>Labilibaculum</taxon>
    </lineage>
</organism>
<comment type="caution">
    <text evidence="12">The sequence shown here is derived from an EMBL/GenBank/DDBJ whole genome shotgun (WGS) entry which is preliminary data.</text>
</comment>
<dbReference type="InterPro" id="IPR011545">
    <property type="entry name" value="DEAD/DEAH_box_helicase_dom"/>
</dbReference>
<dbReference type="Proteomes" id="UP000233618">
    <property type="component" value="Unassembled WGS sequence"/>
</dbReference>
<accession>A0A2N3IBU1</accession>
<evidence type="ECO:0000256" key="2">
    <source>
        <dbReference type="ARBA" id="ARBA00009046"/>
    </source>
</evidence>
<dbReference type="InterPro" id="IPR006674">
    <property type="entry name" value="HD_domain"/>
</dbReference>
<dbReference type="InterPro" id="IPR003607">
    <property type="entry name" value="HD/PDEase_dom"/>
</dbReference>
<proteinExistence type="inferred from homology"/>
<name>A0A2N3IBU1_9BACT</name>
<dbReference type="CDD" id="cd09641">
    <property type="entry name" value="Cas3''_I"/>
    <property type="match status" value="1"/>
</dbReference>
<comment type="similarity">
    <text evidence="1">In the N-terminal section; belongs to the CRISPR-associated nuclease Cas3-HD family.</text>
</comment>
<comment type="similarity">
    <text evidence="2">In the central section; belongs to the CRISPR-associated helicase Cas3 family.</text>
</comment>
<keyword evidence="9" id="KW-0051">Antiviral defense</keyword>
<dbReference type="SUPFAM" id="SSF52540">
    <property type="entry name" value="P-loop containing nucleoside triphosphate hydrolases"/>
    <property type="match status" value="1"/>
</dbReference>
<comment type="similarity">
    <text evidence="10">Belongs to the DEAD box helicase family.</text>
</comment>
<dbReference type="RefSeq" id="WP_101309090.1">
    <property type="nucleotide sequence ID" value="NZ_MVDE01000007.1"/>
</dbReference>
<keyword evidence="3" id="KW-0540">Nuclease</keyword>
<keyword evidence="7" id="KW-0347">Helicase</keyword>
<keyword evidence="12" id="KW-0255">Endonuclease</keyword>
<evidence type="ECO:0000259" key="11">
    <source>
        <dbReference type="PROSITE" id="PS51643"/>
    </source>
</evidence>
<dbReference type="GO" id="GO:0051607">
    <property type="term" value="P:defense response to virus"/>
    <property type="evidence" value="ECO:0007669"/>
    <property type="project" value="UniProtKB-KW"/>
</dbReference>
<dbReference type="Pfam" id="PF00270">
    <property type="entry name" value="DEAD"/>
    <property type="match status" value="1"/>
</dbReference>
<dbReference type="NCBIfam" id="TIGR01587">
    <property type="entry name" value="cas3_core"/>
    <property type="match status" value="1"/>
</dbReference>
<dbReference type="AlphaFoldDB" id="A0A2N3IBU1"/>
<dbReference type="GO" id="GO:0005829">
    <property type="term" value="C:cytosol"/>
    <property type="evidence" value="ECO:0007669"/>
    <property type="project" value="TreeGrafter"/>
</dbReference>
<evidence type="ECO:0000256" key="9">
    <source>
        <dbReference type="ARBA" id="ARBA00023118"/>
    </source>
</evidence>
<evidence type="ECO:0000256" key="5">
    <source>
        <dbReference type="ARBA" id="ARBA00022741"/>
    </source>
</evidence>
<dbReference type="PANTHER" id="PTHR47959">
    <property type="entry name" value="ATP-DEPENDENT RNA HELICASE RHLE-RELATED"/>
    <property type="match status" value="1"/>
</dbReference>
<dbReference type="GO" id="GO:0005524">
    <property type="term" value="F:ATP binding"/>
    <property type="evidence" value="ECO:0007669"/>
    <property type="project" value="UniProtKB-KW"/>
</dbReference>
<dbReference type="Pfam" id="PF01966">
    <property type="entry name" value="HD"/>
    <property type="match status" value="1"/>
</dbReference>
<dbReference type="InterPro" id="IPR027417">
    <property type="entry name" value="P-loop_NTPase"/>
</dbReference>
<keyword evidence="8" id="KW-0067">ATP-binding</keyword>
<keyword evidence="6" id="KW-0378">Hydrolase</keyword>
<dbReference type="GO" id="GO:0003676">
    <property type="term" value="F:nucleic acid binding"/>
    <property type="evidence" value="ECO:0007669"/>
    <property type="project" value="InterPro"/>
</dbReference>
<evidence type="ECO:0000256" key="7">
    <source>
        <dbReference type="ARBA" id="ARBA00022806"/>
    </source>
</evidence>